<dbReference type="EMBL" id="JAGGKT010000004">
    <property type="protein sequence ID" value="MBP1931832.1"/>
    <property type="molecule type" value="Genomic_DNA"/>
</dbReference>
<protein>
    <submittedName>
        <fullName evidence="1">Uncharacterized protein</fullName>
    </submittedName>
</protein>
<accession>A0ABS4GNI0</accession>
<evidence type="ECO:0000313" key="2">
    <source>
        <dbReference type="Proteomes" id="UP001519343"/>
    </source>
</evidence>
<dbReference type="RefSeq" id="WP_209809915.1">
    <property type="nucleotide sequence ID" value="NZ_JAGGKT010000004.1"/>
</dbReference>
<comment type="caution">
    <text evidence="1">The sequence shown here is derived from an EMBL/GenBank/DDBJ whole genome shotgun (WGS) entry which is preliminary data.</text>
</comment>
<sequence>MINKIRILLYFVAKILGDINAVQKGKIGKRIARRAAGKVTSKWMNRLFK</sequence>
<reference evidence="1 2" key="1">
    <citation type="submission" date="2021-03" db="EMBL/GenBank/DDBJ databases">
        <title>Genomic Encyclopedia of Type Strains, Phase IV (KMG-IV): sequencing the most valuable type-strain genomes for metagenomic binning, comparative biology and taxonomic classification.</title>
        <authorList>
            <person name="Goeker M."/>
        </authorList>
    </citation>
    <scope>NUCLEOTIDE SEQUENCE [LARGE SCALE GENOMIC DNA]</scope>
    <source>
        <strain evidence="1 2">DSM 24738</strain>
    </source>
</reference>
<name>A0ABS4GNI0_9BACL</name>
<evidence type="ECO:0000313" key="1">
    <source>
        <dbReference type="EMBL" id="MBP1931832.1"/>
    </source>
</evidence>
<gene>
    <name evidence="1" type="ORF">J2Z37_001833</name>
</gene>
<dbReference type="Proteomes" id="UP001519343">
    <property type="component" value="Unassembled WGS sequence"/>
</dbReference>
<organism evidence="1 2">
    <name type="scientific">Ammoniphilus resinae</name>
    <dbReference type="NCBI Taxonomy" id="861532"/>
    <lineage>
        <taxon>Bacteria</taxon>
        <taxon>Bacillati</taxon>
        <taxon>Bacillota</taxon>
        <taxon>Bacilli</taxon>
        <taxon>Bacillales</taxon>
        <taxon>Paenibacillaceae</taxon>
        <taxon>Aneurinibacillus group</taxon>
        <taxon>Ammoniphilus</taxon>
    </lineage>
</organism>
<proteinExistence type="predicted"/>
<keyword evidence="2" id="KW-1185">Reference proteome</keyword>